<proteinExistence type="predicted"/>
<sequence length="185" mass="22415">MRIIRPLFIVVFLFGCKNQTNEYIQKFENILGERKTKALDLLVFDFENNLDKVYPNISLQKAYEQYLKDLIDPKETDWDKFRFLSDETRAEFENSGLKKEVYNLELEFVEEKKDSLLTYYSNGVGKYMRAIYEIKEHDTLMMEYYKRREIGGLMQNEIFVNGILHFRPDFNNYFHKRIVVIEFTY</sequence>
<protein>
    <submittedName>
        <fullName evidence="1">Uncharacterized protein</fullName>
    </submittedName>
</protein>
<keyword evidence="2" id="KW-1185">Reference proteome</keyword>
<dbReference type="RefSeq" id="WP_155087237.1">
    <property type="nucleotide sequence ID" value="NZ_WJYA01000001.1"/>
</dbReference>
<evidence type="ECO:0000313" key="1">
    <source>
        <dbReference type="EMBL" id="MTE25391.1"/>
    </source>
</evidence>
<gene>
    <name evidence="1" type="ORF">F1003_00475</name>
</gene>
<dbReference type="Proteomes" id="UP000447545">
    <property type="component" value="Unassembled WGS sequence"/>
</dbReference>
<dbReference type="EMBL" id="WJYA01000001">
    <property type="protein sequence ID" value="MTE25391.1"/>
    <property type="molecule type" value="Genomic_DNA"/>
</dbReference>
<reference evidence="1 2" key="1">
    <citation type="submission" date="2019-11" db="EMBL/GenBank/DDBJ databases">
        <title>Winogradskyella ouciana sp. nov., isolated from the hadal seawater of the Mariana Trench.</title>
        <authorList>
            <person name="Liu R."/>
        </authorList>
    </citation>
    <scope>NUCLEOTIDE SEQUENCE [LARGE SCALE GENOMIC DNA]</scope>
    <source>
        <strain evidence="1 2">ZXX205</strain>
    </source>
</reference>
<dbReference type="AlphaFoldDB" id="A0A7K1G8C7"/>
<evidence type="ECO:0000313" key="2">
    <source>
        <dbReference type="Proteomes" id="UP000447545"/>
    </source>
</evidence>
<comment type="caution">
    <text evidence="1">The sequence shown here is derived from an EMBL/GenBank/DDBJ whole genome shotgun (WGS) entry which is preliminary data.</text>
</comment>
<organism evidence="1 2">
    <name type="scientific">Winogradskyella ouciana</name>
    <dbReference type="NCBI Taxonomy" id="2608631"/>
    <lineage>
        <taxon>Bacteria</taxon>
        <taxon>Pseudomonadati</taxon>
        <taxon>Bacteroidota</taxon>
        <taxon>Flavobacteriia</taxon>
        <taxon>Flavobacteriales</taxon>
        <taxon>Flavobacteriaceae</taxon>
        <taxon>Winogradskyella</taxon>
    </lineage>
</organism>
<accession>A0A7K1G8C7</accession>
<name>A0A7K1G8C7_9FLAO</name>
<dbReference type="PROSITE" id="PS51257">
    <property type="entry name" value="PROKAR_LIPOPROTEIN"/>
    <property type="match status" value="1"/>
</dbReference>